<dbReference type="AlphaFoldDB" id="A0AAE4U817"/>
<comment type="caution">
    <text evidence="1">The sequence shown here is derived from an EMBL/GenBank/DDBJ whole genome shotgun (WGS) entry which is preliminary data.</text>
</comment>
<sequence length="201" mass="21531">MTINSLNAFVGSPPIDGGVLYGADLDAANPTDASTELPADYKDHGAVGPDGFTLRPSRTSSTEKMMGGGDFIDLQTENGMEIEIQLLEDDNDAVLETVFGTANVTKTPATESEGTKRTIYHTVEQLPLRKYVLNAVYGAKRKRYGAMLARVVNVAEIQNVHSASTKYMLTVRCLKPADAELQGAYVVEFRDDGATVAPVGG</sequence>
<proteinExistence type="predicted"/>
<dbReference type="RefSeq" id="WP_317470612.1">
    <property type="nucleotide sequence ID" value="NZ_JAWLKJ010000003.1"/>
</dbReference>
<dbReference type="EMBL" id="JAWLKJ010000003">
    <property type="protein sequence ID" value="MDV6299953.1"/>
    <property type="molecule type" value="Genomic_DNA"/>
</dbReference>
<evidence type="ECO:0008006" key="3">
    <source>
        <dbReference type="Google" id="ProtNLM"/>
    </source>
</evidence>
<reference evidence="1" key="1">
    <citation type="submission" date="2023-10" db="EMBL/GenBank/DDBJ databases">
        <title>Development of a sustainable strategy for remediation of hydrocarbon-contaminated territories based on the waste exchange concept.</title>
        <authorList>
            <person name="Krivoruchko A."/>
        </authorList>
    </citation>
    <scope>NUCLEOTIDE SEQUENCE</scope>
    <source>
        <strain evidence="1">IEGM 1175</strain>
    </source>
</reference>
<accession>A0AAE4U817</accession>
<dbReference type="Proteomes" id="UP001185873">
    <property type="component" value="Unassembled WGS sequence"/>
</dbReference>
<gene>
    <name evidence="1" type="ORF">R3P82_12620</name>
</gene>
<name>A0AAE4U817_9ACTN</name>
<organism evidence="1 2">
    <name type="scientific">Dietzia maris</name>
    <dbReference type="NCBI Taxonomy" id="37915"/>
    <lineage>
        <taxon>Bacteria</taxon>
        <taxon>Bacillati</taxon>
        <taxon>Actinomycetota</taxon>
        <taxon>Actinomycetes</taxon>
        <taxon>Mycobacteriales</taxon>
        <taxon>Dietziaceae</taxon>
        <taxon>Dietzia</taxon>
    </lineage>
</organism>
<evidence type="ECO:0000313" key="1">
    <source>
        <dbReference type="EMBL" id="MDV6299953.1"/>
    </source>
</evidence>
<protein>
    <recommendedName>
        <fullName evidence="3">Phage tail protein</fullName>
    </recommendedName>
</protein>
<evidence type="ECO:0000313" key="2">
    <source>
        <dbReference type="Proteomes" id="UP001185873"/>
    </source>
</evidence>